<comment type="subcellular location">
    <subcellularLocation>
        <location evidence="1">Membrane</location>
        <topology evidence="1">Single-pass membrane protein</topology>
    </subcellularLocation>
</comment>
<dbReference type="EMBL" id="JACCHU010000001">
    <property type="protein sequence ID" value="NYT52271.1"/>
    <property type="molecule type" value="Genomic_DNA"/>
</dbReference>
<dbReference type="InterPro" id="IPR016476">
    <property type="entry name" value="SH3_dom_pro"/>
</dbReference>
<dbReference type="SUPFAM" id="SSF50044">
    <property type="entry name" value="SH3-domain"/>
    <property type="match status" value="1"/>
</dbReference>
<keyword evidence="5 6" id="KW-0472">Membrane</keyword>
<evidence type="ECO:0000313" key="9">
    <source>
        <dbReference type="EMBL" id="NYT52271.1"/>
    </source>
</evidence>
<evidence type="ECO:0000256" key="7">
    <source>
        <dbReference type="SAM" id="SignalP"/>
    </source>
</evidence>
<comment type="caution">
    <text evidence="9">The sequence shown here is derived from an EMBL/GenBank/DDBJ whole genome shotgun (WGS) entry which is preliminary data.</text>
</comment>
<dbReference type="AlphaFoldDB" id="A0A853GCL2"/>
<gene>
    <name evidence="9" type="ORF">H0A74_01625</name>
</gene>
<dbReference type="Pfam" id="PF08239">
    <property type="entry name" value="SH3_3"/>
    <property type="match status" value="1"/>
</dbReference>
<sequence length="219" mass="25653">MNLIKYLLLTPILFSTLISNVNAKSFVYITDQVDIPMREDKSFNNNIIRSFSSGEKLYILQTTKDGWTKVKHKESIGWVISRYLSNNPPAIVKLDKLKKKYDSNQLLSKKQGKRNIELEKQVKILKNQNIKFFIQNNKSKAEKQHIENIYKNTLKLEHSNEKFSTKILQLKAEIQILKNNNIDTQNYSSRNWFITGGLVLFFGVIIGLILSHFVNRRRY</sequence>
<feature type="transmembrane region" description="Helical" evidence="6">
    <location>
        <begin position="192"/>
        <end position="214"/>
    </location>
</feature>
<evidence type="ECO:0000256" key="4">
    <source>
        <dbReference type="ARBA" id="ARBA00022989"/>
    </source>
</evidence>
<organism evidence="9 10">
    <name type="scientific">Candidatus Vesicomyosocius endoextente</name>
    <dbReference type="NCBI Taxonomy" id="2738853"/>
    <lineage>
        <taxon>Bacteria</taxon>
        <taxon>Pseudomonadati</taxon>
        <taxon>Pseudomonadota</taxon>
        <taxon>Gammaproteobacteria</taxon>
        <taxon>Candidatus Pseudothioglobaceae</taxon>
        <taxon>Candidatus Vesicomyidisocius</taxon>
    </lineage>
</organism>
<dbReference type="GO" id="GO:0016020">
    <property type="term" value="C:membrane"/>
    <property type="evidence" value="ECO:0007669"/>
    <property type="project" value="UniProtKB-SubCell"/>
</dbReference>
<reference evidence="9 10" key="1">
    <citation type="submission" date="2020-05" db="EMBL/GenBank/DDBJ databases">
        <title>Horizontal transmission and recombination maintain forever young bacterial symbiont genomes.</title>
        <authorList>
            <person name="Russell S.L."/>
            <person name="Pepper-Tunick E."/>
            <person name="Svedberg J."/>
            <person name="Byrne A."/>
            <person name="Ruelas Castillo J."/>
            <person name="Vollmers C."/>
            <person name="Beinart R.A."/>
            <person name="Corbett-Detig R."/>
        </authorList>
    </citation>
    <scope>NUCLEOTIDE SEQUENCE [LARGE SCALE GENOMIC DNA]</scope>
    <source>
        <strain evidence="9">Monterey_2004</strain>
    </source>
</reference>
<evidence type="ECO:0000256" key="3">
    <source>
        <dbReference type="ARBA" id="ARBA00022729"/>
    </source>
</evidence>
<dbReference type="InterPro" id="IPR036028">
    <property type="entry name" value="SH3-like_dom_sf"/>
</dbReference>
<dbReference type="SMART" id="SM00287">
    <property type="entry name" value="SH3b"/>
    <property type="match status" value="1"/>
</dbReference>
<dbReference type="NCBIfam" id="TIGR04211">
    <property type="entry name" value="SH3_and_anchor"/>
    <property type="match status" value="1"/>
</dbReference>
<evidence type="ECO:0000256" key="2">
    <source>
        <dbReference type="ARBA" id="ARBA00022692"/>
    </source>
</evidence>
<feature type="chain" id="PRO_5032362752" evidence="7">
    <location>
        <begin position="24"/>
        <end position="219"/>
    </location>
</feature>
<feature type="signal peptide" evidence="7">
    <location>
        <begin position="1"/>
        <end position="23"/>
    </location>
</feature>
<dbReference type="PROSITE" id="PS51781">
    <property type="entry name" value="SH3B"/>
    <property type="match status" value="1"/>
</dbReference>
<evidence type="ECO:0000259" key="8">
    <source>
        <dbReference type="PROSITE" id="PS51781"/>
    </source>
</evidence>
<keyword evidence="4 6" id="KW-1133">Transmembrane helix</keyword>
<evidence type="ECO:0000313" key="10">
    <source>
        <dbReference type="Proteomes" id="UP000525329"/>
    </source>
</evidence>
<keyword evidence="3 7" id="KW-0732">Signal</keyword>
<keyword evidence="2 6" id="KW-0812">Transmembrane</keyword>
<feature type="domain" description="SH3b" evidence="8">
    <location>
        <begin position="24"/>
        <end position="88"/>
    </location>
</feature>
<evidence type="ECO:0000256" key="5">
    <source>
        <dbReference type="ARBA" id="ARBA00023136"/>
    </source>
</evidence>
<protein>
    <submittedName>
        <fullName evidence="9">TIGR04211 family SH3 domain-containing protein</fullName>
    </submittedName>
</protein>
<accession>A0A853GCL2</accession>
<evidence type="ECO:0000256" key="6">
    <source>
        <dbReference type="SAM" id="Phobius"/>
    </source>
</evidence>
<name>A0A853GCL2_9GAMM</name>
<dbReference type="Gene3D" id="2.30.30.40">
    <property type="entry name" value="SH3 Domains"/>
    <property type="match status" value="1"/>
</dbReference>
<proteinExistence type="predicted"/>
<dbReference type="InterPro" id="IPR003646">
    <property type="entry name" value="SH3-like_bac-type"/>
</dbReference>
<evidence type="ECO:0000256" key="1">
    <source>
        <dbReference type="ARBA" id="ARBA00004167"/>
    </source>
</evidence>
<dbReference type="Proteomes" id="UP000525329">
    <property type="component" value="Unassembled WGS sequence"/>
</dbReference>